<sequence length="383" mass="42388">MASVAVQESPNAGRVVTTNDQHHPLDPLEAQIFCKAVGMNPNATHEFEIPDINFLQEIARLPVNFTKIPNGTDVRLMRRWIDEVFLRGPLAEYRARINIKRRRPITKVDVQDVSVLCSGTSRESFGIRVYNPRLVERESKIHSRPAVLMFHGGGWIHGNPLGDENISTIFASELCAVVFSVDYRLAPEYPFPAPLDDCCQALEWVIQKAPDYGIDTDRIALWGASAGGNLAAAVALKLSQTRPLTEDRPLRLVSLVVPVTAHPKAQALFEEQRVVKKSQSEEAITELYTANSSDICHPLISPLMAHPNPQHPATHITVAACDYLMAQGLAYAQLLRSFGVEVTEDILPGVPHGFTFAVNAEVTKAWLERQVDLFAAVFESRSA</sequence>
<dbReference type="PANTHER" id="PTHR48081:SF8">
    <property type="entry name" value="ALPHA_BETA HYDROLASE FOLD-3 DOMAIN-CONTAINING PROTEIN-RELATED"/>
    <property type="match status" value="1"/>
</dbReference>
<dbReference type="Pfam" id="PF07859">
    <property type="entry name" value="Abhydrolase_3"/>
    <property type="match status" value="1"/>
</dbReference>
<dbReference type="STRING" id="1442369.A0A0D2GMZ4"/>
<dbReference type="InterPro" id="IPR013094">
    <property type="entry name" value="AB_hydrolase_3"/>
</dbReference>
<proteinExistence type="predicted"/>
<dbReference type="Proteomes" id="UP000053617">
    <property type="component" value="Unassembled WGS sequence"/>
</dbReference>
<dbReference type="Gene3D" id="3.40.50.1820">
    <property type="entry name" value="alpha/beta hydrolase"/>
    <property type="match status" value="1"/>
</dbReference>
<gene>
    <name evidence="4" type="ORF">Z518_11155</name>
</gene>
<name>A0A0D2GMZ4_9EURO</name>
<organism evidence="4 5">
    <name type="scientific">Rhinocladiella mackenziei CBS 650.93</name>
    <dbReference type="NCBI Taxonomy" id="1442369"/>
    <lineage>
        <taxon>Eukaryota</taxon>
        <taxon>Fungi</taxon>
        <taxon>Dikarya</taxon>
        <taxon>Ascomycota</taxon>
        <taxon>Pezizomycotina</taxon>
        <taxon>Eurotiomycetes</taxon>
        <taxon>Chaetothyriomycetidae</taxon>
        <taxon>Chaetothyriales</taxon>
        <taxon>Herpotrichiellaceae</taxon>
        <taxon>Rhinocladiella</taxon>
    </lineage>
</organism>
<dbReference type="RefSeq" id="XP_013266879.1">
    <property type="nucleotide sequence ID" value="XM_013411425.1"/>
</dbReference>
<dbReference type="PANTHER" id="PTHR48081">
    <property type="entry name" value="AB HYDROLASE SUPERFAMILY PROTEIN C4A8.06C"/>
    <property type="match status" value="1"/>
</dbReference>
<dbReference type="EMBL" id="KN847485">
    <property type="protein sequence ID" value="KIW99742.1"/>
    <property type="molecule type" value="Genomic_DNA"/>
</dbReference>
<dbReference type="GO" id="GO:0016787">
    <property type="term" value="F:hydrolase activity"/>
    <property type="evidence" value="ECO:0007669"/>
    <property type="project" value="UniProtKB-KW"/>
</dbReference>
<feature type="region of interest" description="Disordered" evidence="2">
    <location>
        <begin position="1"/>
        <end position="22"/>
    </location>
</feature>
<dbReference type="SUPFAM" id="SSF53474">
    <property type="entry name" value="alpha/beta-Hydrolases"/>
    <property type="match status" value="1"/>
</dbReference>
<dbReference type="InterPro" id="IPR029058">
    <property type="entry name" value="AB_hydrolase_fold"/>
</dbReference>
<evidence type="ECO:0000256" key="2">
    <source>
        <dbReference type="SAM" id="MobiDB-lite"/>
    </source>
</evidence>
<dbReference type="HOGENOM" id="CLU_012494_6_4_1"/>
<keyword evidence="1" id="KW-0378">Hydrolase</keyword>
<feature type="compositionally biased region" description="Polar residues" evidence="2">
    <location>
        <begin position="1"/>
        <end position="10"/>
    </location>
</feature>
<evidence type="ECO:0000259" key="3">
    <source>
        <dbReference type="Pfam" id="PF07859"/>
    </source>
</evidence>
<dbReference type="AlphaFoldDB" id="A0A0D2GMZ4"/>
<reference evidence="4 5" key="1">
    <citation type="submission" date="2015-01" db="EMBL/GenBank/DDBJ databases">
        <title>The Genome Sequence of Rhinocladiella mackenzie CBS 650.93.</title>
        <authorList>
            <consortium name="The Broad Institute Genomics Platform"/>
            <person name="Cuomo C."/>
            <person name="de Hoog S."/>
            <person name="Gorbushina A."/>
            <person name="Stielow B."/>
            <person name="Teixiera M."/>
            <person name="Abouelleil A."/>
            <person name="Chapman S.B."/>
            <person name="Priest M."/>
            <person name="Young S.K."/>
            <person name="Wortman J."/>
            <person name="Nusbaum C."/>
            <person name="Birren B."/>
        </authorList>
    </citation>
    <scope>NUCLEOTIDE SEQUENCE [LARGE SCALE GENOMIC DNA]</scope>
    <source>
        <strain evidence="4 5">CBS 650.93</strain>
    </source>
</reference>
<dbReference type="InterPro" id="IPR050300">
    <property type="entry name" value="GDXG_lipolytic_enzyme"/>
</dbReference>
<keyword evidence="5" id="KW-1185">Reference proteome</keyword>
<evidence type="ECO:0000256" key="1">
    <source>
        <dbReference type="ARBA" id="ARBA00022801"/>
    </source>
</evidence>
<accession>A0A0D2GMZ4</accession>
<dbReference type="GeneID" id="25299226"/>
<dbReference type="VEuPathDB" id="FungiDB:Z518_11155"/>
<feature type="domain" description="Alpha/beta hydrolase fold-3" evidence="3">
    <location>
        <begin position="147"/>
        <end position="355"/>
    </location>
</feature>
<evidence type="ECO:0000313" key="5">
    <source>
        <dbReference type="Proteomes" id="UP000053617"/>
    </source>
</evidence>
<protein>
    <recommendedName>
        <fullName evidence="3">Alpha/beta hydrolase fold-3 domain-containing protein</fullName>
    </recommendedName>
</protein>
<dbReference type="OrthoDB" id="408631at2759"/>
<evidence type="ECO:0000313" key="4">
    <source>
        <dbReference type="EMBL" id="KIW99742.1"/>
    </source>
</evidence>